<keyword evidence="2" id="KW-0235">DNA replication</keyword>
<comment type="similarity">
    <text evidence="1 2">Belongs to the DNA polymerase type-Y family.</text>
</comment>
<dbReference type="SUPFAM" id="SSF100879">
    <property type="entry name" value="Lesion bypass DNA polymerase (Y-family), little finger domain"/>
    <property type="match status" value="1"/>
</dbReference>
<keyword evidence="2" id="KW-0963">Cytoplasm</keyword>
<dbReference type="EC" id="2.7.7.7" evidence="2"/>
<keyword evidence="2" id="KW-0227">DNA damage</keyword>
<feature type="binding site" evidence="2">
    <location>
        <position position="109"/>
    </location>
    <ligand>
        <name>Mg(2+)</name>
        <dbReference type="ChEBI" id="CHEBI:18420"/>
    </ligand>
</feature>
<keyword evidence="5" id="KW-1185">Reference proteome</keyword>
<organism evidence="4 5">
    <name type="scientific">Vulcanibacillus modesticaldus</name>
    <dbReference type="NCBI Taxonomy" id="337097"/>
    <lineage>
        <taxon>Bacteria</taxon>
        <taxon>Bacillati</taxon>
        <taxon>Bacillota</taxon>
        <taxon>Bacilli</taxon>
        <taxon>Bacillales</taxon>
        <taxon>Bacillaceae</taxon>
        <taxon>Vulcanibacillus</taxon>
    </lineage>
</organism>
<feature type="binding site" evidence="2">
    <location>
        <position position="13"/>
    </location>
    <ligand>
        <name>Mg(2+)</name>
        <dbReference type="ChEBI" id="CHEBI:18420"/>
    </ligand>
</feature>
<accession>A0A1D2YW67</accession>
<dbReference type="STRING" id="337097.BHF71_07430"/>
<dbReference type="Gene3D" id="3.30.70.270">
    <property type="match status" value="1"/>
</dbReference>
<keyword evidence="2" id="KW-0548">Nucleotidyltransferase</keyword>
<dbReference type="CDD" id="cd01700">
    <property type="entry name" value="PolY_Pol_V_umuC"/>
    <property type="match status" value="1"/>
</dbReference>
<dbReference type="HAMAP" id="MF_01113">
    <property type="entry name" value="DNApol_IV"/>
    <property type="match status" value="1"/>
</dbReference>
<comment type="caution">
    <text evidence="4">The sequence shown here is derived from an EMBL/GenBank/DDBJ whole genome shotgun (WGS) entry which is preliminary data.</text>
</comment>
<reference evidence="4 5" key="1">
    <citation type="submission" date="2016-09" db="EMBL/GenBank/DDBJ databases">
        <title>Draft genome sequence for the type strain of Vulcanibacillus modesticaldus BR, a strictly anaerobic, moderately thermophilic, and nitrate-reducing bacterium from deep sea-hydrothermal vents of the Mid-Atlantic Ridge.</title>
        <authorList>
            <person name="Abin C.A."/>
            <person name="Hollibaugh J.T."/>
        </authorList>
    </citation>
    <scope>NUCLEOTIDE SEQUENCE [LARGE SCALE GENOMIC DNA]</scope>
    <source>
        <strain evidence="4 5">BR</strain>
    </source>
</reference>
<dbReference type="GO" id="GO:0006261">
    <property type="term" value="P:DNA-templated DNA replication"/>
    <property type="evidence" value="ECO:0007669"/>
    <property type="project" value="UniProtKB-UniRule"/>
</dbReference>
<keyword evidence="2" id="KW-0808">Transferase</keyword>
<dbReference type="GO" id="GO:0009432">
    <property type="term" value="P:SOS response"/>
    <property type="evidence" value="ECO:0007669"/>
    <property type="project" value="TreeGrafter"/>
</dbReference>
<comment type="subunit">
    <text evidence="2">Monomer.</text>
</comment>
<dbReference type="PROSITE" id="PS50173">
    <property type="entry name" value="UMUC"/>
    <property type="match status" value="1"/>
</dbReference>
<dbReference type="InterPro" id="IPR043502">
    <property type="entry name" value="DNA/RNA_pol_sf"/>
</dbReference>
<feature type="site" description="Substrate discrimination" evidence="2">
    <location>
        <position position="18"/>
    </location>
</feature>
<dbReference type="InterPro" id="IPR017961">
    <property type="entry name" value="DNA_pol_Y-fam_little_finger"/>
</dbReference>
<dbReference type="Gene3D" id="1.10.150.20">
    <property type="entry name" value="5' to 3' exonuclease, C-terminal subdomain"/>
    <property type="match status" value="1"/>
</dbReference>
<evidence type="ECO:0000259" key="3">
    <source>
        <dbReference type="PROSITE" id="PS50173"/>
    </source>
</evidence>
<comment type="cofactor">
    <cofactor evidence="2">
        <name>Mg(2+)</name>
        <dbReference type="ChEBI" id="CHEBI:18420"/>
    </cofactor>
    <text evidence="2">Binds 2 magnesium ions per subunit.</text>
</comment>
<dbReference type="EMBL" id="MIJF01000012">
    <property type="protein sequence ID" value="OEF99931.1"/>
    <property type="molecule type" value="Genomic_DNA"/>
</dbReference>
<dbReference type="Gene3D" id="3.40.1170.60">
    <property type="match status" value="1"/>
</dbReference>
<gene>
    <name evidence="4" type="primary">polYB</name>
    <name evidence="2" type="synonym">dinB</name>
    <name evidence="4" type="ORF">BHF71_07430</name>
</gene>
<dbReference type="Pfam" id="PF11799">
    <property type="entry name" value="IMS_C"/>
    <property type="match status" value="1"/>
</dbReference>
<feature type="active site" evidence="2">
    <location>
        <position position="110"/>
    </location>
</feature>
<evidence type="ECO:0000256" key="2">
    <source>
        <dbReference type="HAMAP-Rule" id="MF_01113"/>
    </source>
</evidence>
<dbReference type="NCBIfam" id="NF002848">
    <property type="entry name" value="PRK03103.1"/>
    <property type="match status" value="1"/>
</dbReference>
<dbReference type="GO" id="GO:0003887">
    <property type="term" value="F:DNA-directed DNA polymerase activity"/>
    <property type="evidence" value="ECO:0007669"/>
    <property type="project" value="UniProtKB-UniRule"/>
</dbReference>
<dbReference type="InterPro" id="IPR022880">
    <property type="entry name" value="DNApol_IV"/>
</dbReference>
<evidence type="ECO:0000313" key="4">
    <source>
        <dbReference type="EMBL" id="OEF99931.1"/>
    </source>
</evidence>
<dbReference type="SUPFAM" id="SSF56672">
    <property type="entry name" value="DNA/RNA polymerases"/>
    <property type="match status" value="1"/>
</dbReference>
<keyword evidence="2" id="KW-0234">DNA repair</keyword>
<sequence>MMGKSKKIIFLVDIQSFYASVEIASNPDLRGKPVVVCGDPKKRHGITLAASPEAKKSGVKTGMPIWQVKALCPKVNFVRPHMKKYIEASIQITEILNQFTDQVEVFSIDEQFLDLTKSQSLFGTPETMAKMIQQRIWDEVGVFARIGIGENKIHAKMACDNFAKKNKVGIFKLNQQNYRDLTGPLPIDQLFGVGSRMKRNLERIGIYTIADLAERSLEEMKKRWGINGHVLWLNAHGIDYSPVESSSTVLYKGVGNSITLPRDYENRKDIEVVLLELTEEVCRRARLMHKKGNTVHLSVRGADFDHPTGFHRQMTLPFATNATMDVYRGVLQLFDRFWDKEPVRSVGVSLTKLEDAREVQLSFFSDQVKKIQLGNVMDEIRNRYGKTAIFRASSLSSAGLLFDRATKIGGHEA</sequence>
<dbReference type="Gene3D" id="3.30.1490.100">
    <property type="entry name" value="DNA polymerase, Y-family, little finger domain"/>
    <property type="match status" value="1"/>
</dbReference>
<evidence type="ECO:0000313" key="5">
    <source>
        <dbReference type="Proteomes" id="UP000243739"/>
    </source>
</evidence>
<keyword evidence="2" id="KW-0479">Metal-binding</keyword>
<dbReference type="GO" id="GO:0006281">
    <property type="term" value="P:DNA repair"/>
    <property type="evidence" value="ECO:0007669"/>
    <property type="project" value="UniProtKB-UniRule"/>
</dbReference>
<protein>
    <recommendedName>
        <fullName evidence="2">DNA polymerase IV</fullName>
        <shortName evidence="2">Pol IV</shortName>
        <ecNumber evidence="2">2.7.7.7</ecNumber>
    </recommendedName>
</protein>
<dbReference type="InterPro" id="IPR036775">
    <property type="entry name" value="DNA_pol_Y-fam_lit_finger_sf"/>
</dbReference>
<dbReference type="GO" id="GO:0003684">
    <property type="term" value="F:damaged DNA binding"/>
    <property type="evidence" value="ECO:0007669"/>
    <property type="project" value="InterPro"/>
</dbReference>
<comment type="subcellular location">
    <subcellularLocation>
        <location evidence="2">Cytoplasm</location>
    </subcellularLocation>
</comment>
<dbReference type="Proteomes" id="UP000243739">
    <property type="component" value="Unassembled WGS sequence"/>
</dbReference>
<keyword evidence="2" id="KW-0239">DNA-directed DNA polymerase</keyword>
<dbReference type="Pfam" id="PF00817">
    <property type="entry name" value="IMS"/>
    <property type="match status" value="1"/>
</dbReference>
<evidence type="ECO:0000256" key="1">
    <source>
        <dbReference type="ARBA" id="ARBA00010945"/>
    </source>
</evidence>
<proteinExistence type="inferred from homology"/>
<dbReference type="PANTHER" id="PTHR11076:SF35">
    <property type="entry name" value="DNA REPAIR PROTEIN HOMOLOG YOBH"/>
    <property type="match status" value="1"/>
</dbReference>
<keyword evidence="2" id="KW-0460">Magnesium</keyword>
<dbReference type="PANTHER" id="PTHR11076">
    <property type="entry name" value="DNA REPAIR POLYMERASE UMUC / TRANSFERASE FAMILY MEMBER"/>
    <property type="match status" value="1"/>
</dbReference>
<dbReference type="GO" id="GO:0005829">
    <property type="term" value="C:cytosol"/>
    <property type="evidence" value="ECO:0007669"/>
    <property type="project" value="TreeGrafter"/>
</dbReference>
<dbReference type="GO" id="GO:0042276">
    <property type="term" value="P:error-prone translesion synthesis"/>
    <property type="evidence" value="ECO:0007669"/>
    <property type="project" value="TreeGrafter"/>
</dbReference>
<dbReference type="InterPro" id="IPR001126">
    <property type="entry name" value="UmuC"/>
</dbReference>
<comment type="function">
    <text evidence="2">Poorly processive, error-prone DNA polymerase involved in untargeted mutagenesis. Copies undamaged DNA at stalled replication forks, which arise in vivo from mismatched or misaligned primer ends. These misaligned primers can be extended by PolIV. Exhibits no 3'-5' exonuclease (proofreading) activity. May be involved in translesional synthesis, in conjunction with the beta clamp from PolIII.</text>
</comment>
<dbReference type="InterPro" id="IPR043128">
    <property type="entry name" value="Rev_trsase/Diguanyl_cyclase"/>
</dbReference>
<feature type="domain" description="UmuC" evidence="3">
    <location>
        <begin position="9"/>
        <end position="194"/>
    </location>
</feature>
<keyword evidence="2" id="KW-0515">Mutator protein</keyword>
<dbReference type="AlphaFoldDB" id="A0A1D2YW67"/>
<dbReference type="InterPro" id="IPR050116">
    <property type="entry name" value="DNA_polymerase-Y"/>
</dbReference>
<dbReference type="GO" id="GO:0000287">
    <property type="term" value="F:magnesium ion binding"/>
    <property type="evidence" value="ECO:0007669"/>
    <property type="project" value="UniProtKB-UniRule"/>
</dbReference>
<name>A0A1D2YW67_9BACI</name>
<comment type="catalytic activity">
    <reaction evidence="2">
        <text>DNA(n) + a 2'-deoxyribonucleoside 5'-triphosphate = DNA(n+1) + diphosphate</text>
        <dbReference type="Rhea" id="RHEA:22508"/>
        <dbReference type="Rhea" id="RHEA-COMP:17339"/>
        <dbReference type="Rhea" id="RHEA-COMP:17340"/>
        <dbReference type="ChEBI" id="CHEBI:33019"/>
        <dbReference type="ChEBI" id="CHEBI:61560"/>
        <dbReference type="ChEBI" id="CHEBI:173112"/>
        <dbReference type="EC" id="2.7.7.7"/>
    </reaction>
</comment>
<keyword evidence="2" id="KW-0238">DNA-binding</keyword>
<dbReference type="OrthoDB" id="9808813at2"/>